<evidence type="ECO:0000313" key="2">
    <source>
        <dbReference type="Proteomes" id="UP000578077"/>
    </source>
</evidence>
<sequence length="41" mass="4372">MSILVGLLGPVALVARLVRPSRGLHAAPVRWVRFEPGPVAL</sequence>
<dbReference type="EMBL" id="JACHLY010000001">
    <property type="protein sequence ID" value="MBB5999020.1"/>
    <property type="molecule type" value="Genomic_DNA"/>
</dbReference>
<dbReference type="AlphaFoldDB" id="A0A841EF21"/>
<protein>
    <submittedName>
        <fullName evidence="1">Uncharacterized protein</fullName>
    </submittedName>
</protein>
<evidence type="ECO:0000313" key="1">
    <source>
        <dbReference type="EMBL" id="MBB5999020.1"/>
    </source>
</evidence>
<comment type="caution">
    <text evidence="1">The sequence shown here is derived from an EMBL/GenBank/DDBJ whole genome shotgun (WGS) entry which is preliminary data.</text>
</comment>
<name>A0A841EF21_9ACTN</name>
<keyword evidence="2" id="KW-1185">Reference proteome</keyword>
<gene>
    <name evidence="1" type="ORF">HNR25_002771</name>
</gene>
<dbReference type="RefSeq" id="WP_281387534.1">
    <property type="nucleotide sequence ID" value="NZ_BAABKT010000010.1"/>
</dbReference>
<reference evidence="1 2" key="1">
    <citation type="submission" date="2020-08" db="EMBL/GenBank/DDBJ databases">
        <title>Sequencing the genomes of 1000 actinobacteria strains.</title>
        <authorList>
            <person name="Klenk H.-P."/>
        </authorList>
    </citation>
    <scope>NUCLEOTIDE SEQUENCE [LARGE SCALE GENOMIC DNA]</scope>
    <source>
        <strain evidence="1 2">DSM 44593</strain>
    </source>
</reference>
<proteinExistence type="predicted"/>
<organism evidence="1 2">
    <name type="scientific">Streptomonospora salina</name>
    <dbReference type="NCBI Taxonomy" id="104205"/>
    <lineage>
        <taxon>Bacteria</taxon>
        <taxon>Bacillati</taxon>
        <taxon>Actinomycetota</taxon>
        <taxon>Actinomycetes</taxon>
        <taxon>Streptosporangiales</taxon>
        <taxon>Nocardiopsidaceae</taxon>
        <taxon>Streptomonospora</taxon>
    </lineage>
</organism>
<accession>A0A841EF21</accession>
<dbReference type="Proteomes" id="UP000578077">
    <property type="component" value="Unassembled WGS sequence"/>
</dbReference>